<dbReference type="AlphaFoldDB" id="A0A9P1CR40"/>
<dbReference type="OrthoDB" id="185373at2759"/>
<reference evidence="2 3" key="2">
    <citation type="submission" date="2024-05" db="EMBL/GenBank/DDBJ databases">
        <authorList>
            <person name="Chen Y."/>
            <person name="Shah S."/>
            <person name="Dougan E. K."/>
            <person name="Thang M."/>
            <person name="Chan C."/>
        </authorList>
    </citation>
    <scope>NUCLEOTIDE SEQUENCE [LARGE SCALE GENOMIC DNA]</scope>
</reference>
<sequence length="229" mass="25916">MVVTTVLWRYWQKQQYEEAITEVCALLDVKEESFSSDQELLAAAADTEAIRPIPGSFPTGEAENLANLALFGCSCCNRLAERVRKDWRVAAHWCALARCLEAAGDGAGPWAMVRFERLFHAAEAIRVAGKDVLKNDETGRLTLPDYHLRASHRCLRECESIWLRWPSCTSSPESIYTCLAEVCWQLKDQQTACNVFLCSGRRPFTASTSIKAIYRCSIIRIADDRSRFR</sequence>
<name>A0A9P1CR40_9DINO</name>
<keyword evidence="3" id="KW-1185">Reference proteome</keyword>
<evidence type="ECO:0000313" key="3">
    <source>
        <dbReference type="Proteomes" id="UP001152797"/>
    </source>
</evidence>
<organism evidence="1">
    <name type="scientific">Cladocopium goreaui</name>
    <dbReference type="NCBI Taxonomy" id="2562237"/>
    <lineage>
        <taxon>Eukaryota</taxon>
        <taxon>Sar</taxon>
        <taxon>Alveolata</taxon>
        <taxon>Dinophyceae</taxon>
        <taxon>Suessiales</taxon>
        <taxon>Symbiodiniaceae</taxon>
        <taxon>Cladocopium</taxon>
    </lineage>
</organism>
<protein>
    <submittedName>
        <fullName evidence="2">Pentatricopeptide repeat-containing protein, mitochondrial</fullName>
    </submittedName>
</protein>
<proteinExistence type="predicted"/>
<dbReference type="EMBL" id="CAMXCT020002169">
    <property type="protein sequence ID" value="CAL1149555.1"/>
    <property type="molecule type" value="Genomic_DNA"/>
</dbReference>
<comment type="caution">
    <text evidence="1">The sequence shown here is derived from an EMBL/GenBank/DDBJ whole genome shotgun (WGS) entry which is preliminary data.</text>
</comment>
<reference evidence="1" key="1">
    <citation type="submission" date="2022-10" db="EMBL/GenBank/DDBJ databases">
        <authorList>
            <person name="Chen Y."/>
            <person name="Dougan E. K."/>
            <person name="Chan C."/>
            <person name="Rhodes N."/>
            <person name="Thang M."/>
        </authorList>
    </citation>
    <scope>NUCLEOTIDE SEQUENCE</scope>
</reference>
<evidence type="ECO:0000313" key="1">
    <source>
        <dbReference type="EMBL" id="CAI3996180.1"/>
    </source>
</evidence>
<dbReference type="EMBL" id="CAMXCT030002169">
    <property type="protein sequence ID" value="CAL4783492.1"/>
    <property type="molecule type" value="Genomic_DNA"/>
</dbReference>
<dbReference type="Proteomes" id="UP001152797">
    <property type="component" value="Unassembled WGS sequence"/>
</dbReference>
<dbReference type="EMBL" id="CAMXCT010002169">
    <property type="protein sequence ID" value="CAI3996180.1"/>
    <property type="molecule type" value="Genomic_DNA"/>
</dbReference>
<evidence type="ECO:0000313" key="2">
    <source>
        <dbReference type="EMBL" id="CAL4783492.1"/>
    </source>
</evidence>
<gene>
    <name evidence="1" type="ORF">C1SCF055_LOCUS22676</name>
</gene>
<accession>A0A9P1CR40</accession>